<dbReference type="PANTHER" id="PTHR35144">
    <property type="entry name" value="MEIOSIS-SPECIFIC TRANSCRIPTION FACTOR NDT80"/>
    <property type="match status" value="1"/>
</dbReference>
<dbReference type="Gene3D" id="2.60.40.1390">
    <property type="entry name" value="NDT80 DNA-binding domain"/>
    <property type="match status" value="2"/>
</dbReference>
<dbReference type="SUPFAM" id="SSF49417">
    <property type="entry name" value="p53-like transcription factors"/>
    <property type="match status" value="1"/>
</dbReference>
<proteinExistence type="predicted"/>
<dbReference type="GO" id="GO:0003700">
    <property type="term" value="F:DNA-binding transcription factor activity"/>
    <property type="evidence" value="ECO:0007669"/>
    <property type="project" value="UniProtKB-UniRule"/>
</dbReference>
<keyword evidence="1 2" id="KW-0238">DNA-binding</keyword>
<evidence type="ECO:0000313" key="4">
    <source>
        <dbReference type="EMBL" id="KAF7724190.1"/>
    </source>
</evidence>
<dbReference type="GO" id="GO:0051321">
    <property type="term" value="P:meiotic cell cycle"/>
    <property type="evidence" value="ECO:0007669"/>
    <property type="project" value="TreeGrafter"/>
</dbReference>
<accession>A0A8H7BM95</accession>
<evidence type="ECO:0000313" key="5">
    <source>
        <dbReference type="Proteomes" id="UP000605846"/>
    </source>
</evidence>
<dbReference type="GO" id="GO:0003677">
    <property type="term" value="F:DNA binding"/>
    <property type="evidence" value="ECO:0007669"/>
    <property type="project" value="UniProtKB-KW"/>
</dbReference>
<feature type="DNA-binding region" description="NDT80" evidence="2">
    <location>
        <begin position="1"/>
        <end position="152"/>
    </location>
</feature>
<evidence type="ECO:0000256" key="2">
    <source>
        <dbReference type="PROSITE-ProRule" id="PRU00850"/>
    </source>
</evidence>
<dbReference type="InterPro" id="IPR052605">
    <property type="entry name" value="Fungal_trans_regulator"/>
</dbReference>
<comment type="caution">
    <text evidence="4">The sequence shown here is derived from an EMBL/GenBank/DDBJ whole genome shotgun (WGS) entry which is preliminary data.</text>
</comment>
<evidence type="ECO:0000256" key="1">
    <source>
        <dbReference type="ARBA" id="ARBA00023125"/>
    </source>
</evidence>
<protein>
    <recommendedName>
        <fullName evidence="3">NDT80 domain-containing protein</fullName>
    </recommendedName>
</protein>
<dbReference type="GO" id="GO:0000228">
    <property type="term" value="C:nuclear chromosome"/>
    <property type="evidence" value="ECO:0007669"/>
    <property type="project" value="TreeGrafter"/>
</dbReference>
<dbReference type="InterPro" id="IPR008967">
    <property type="entry name" value="p53-like_TF_DNA-bd_sf"/>
</dbReference>
<dbReference type="AlphaFoldDB" id="A0A8H7BM95"/>
<dbReference type="PROSITE" id="PS51517">
    <property type="entry name" value="NDT80"/>
    <property type="match status" value="1"/>
</dbReference>
<organism evidence="4 5">
    <name type="scientific">Apophysomyces ossiformis</name>
    <dbReference type="NCBI Taxonomy" id="679940"/>
    <lineage>
        <taxon>Eukaryota</taxon>
        <taxon>Fungi</taxon>
        <taxon>Fungi incertae sedis</taxon>
        <taxon>Mucoromycota</taxon>
        <taxon>Mucoromycotina</taxon>
        <taxon>Mucoromycetes</taxon>
        <taxon>Mucorales</taxon>
        <taxon>Mucorineae</taxon>
        <taxon>Mucoraceae</taxon>
        <taxon>Apophysomyces</taxon>
    </lineage>
</organism>
<reference evidence="4" key="1">
    <citation type="submission" date="2020-01" db="EMBL/GenBank/DDBJ databases">
        <title>Genome Sequencing of Three Apophysomyces-Like Fungal Strains Confirms a Novel Fungal Genus in the Mucoromycota with divergent Burkholderia-like Endosymbiotic Bacteria.</title>
        <authorList>
            <person name="Stajich J.E."/>
            <person name="Macias A.M."/>
            <person name="Carter-House D."/>
            <person name="Lovett B."/>
            <person name="Kasson L.R."/>
            <person name="Berry K."/>
            <person name="Grigoriev I."/>
            <person name="Chang Y."/>
            <person name="Spatafora J."/>
            <person name="Kasson M.T."/>
        </authorList>
    </citation>
    <scope>NUCLEOTIDE SEQUENCE</scope>
    <source>
        <strain evidence="4">NRRL A-21654</strain>
    </source>
</reference>
<dbReference type="Pfam" id="PF05224">
    <property type="entry name" value="NDT80_PhoG"/>
    <property type="match status" value="1"/>
</dbReference>
<dbReference type="PANTHER" id="PTHR35144:SF2">
    <property type="entry name" value="MEIOSIS-SPECIFIC TRANSCRIPTION FACTOR NDT80"/>
    <property type="match status" value="1"/>
</dbReference>
<dbReference type="OrthoDB" id="2288358at2759"/>
<gene>
    <name evidence="4" type="ORF">EC973_001262</name>
</gene>
<dbReference type="GO" id="GO:0045944">
    <property type="term" value="P:positive regulation of transcription by RNA polymerase II"/>
    <property type="evidence" value="ECO:0007669"/>
    <property type="project" value="TreeGrafter"/>
</dbReference>
<feature type="domain" description="NDT80" evidence="3">
    <location>
        <begin position="1"/>
        <end position="152"/>
    </location>
</feature>
<sequence length="275" mass="31082">MERGLFLSESNWTCYRRNYFQLTSMLVLPSSDNTTVLCQQKLVRRFLLKLTARSSEDRPVELIQLTTKRDKGPRITPPSLAIRPGEWGTFRRIQFKSATANNGKKRASQQYFSLVIELLAELDDASQETIARCQSVPIVVRGRSPSHYGEIYPYTRKRLFDGESMAKRKRTATVTGVPASKMGVITFDHTRSLSANDYQAQHFLDQDNSNPNRAWELGLPGLPWSAHERTESTNTFVSIQSTTLGDYTHAPYRFPISFGPPSSTPFAVDGHGMLD</sequence>
<dbReference type="Proteomes" id="UP000605846">
    <property type="component" value="Unassembled WGS sequence"/>
</dbReference>
<dbReference type="InterPro" id="IPR024061">
    <property type="entry name" value="NDT80_DNA-bd_dom"/>
</dbReference>
<evidence type="ECO:0000259" key="3">
    <source>
        <dbReference type="PROSITE" id="PS51517"/>
    </source>
</evidence>
<dbReference type="EMBL" id="JABAYA010000127">
    <property type="protein sequence ID" value="KAF7724190.1"/>
    <property type="molecule type" value="Genomic_DNA"/>
</dbReference>
<dbReference type="InterPro" id="IPR037141">
    <property type="entry name" value="NDT80_DNA-bd_dom_sf"/>
</dbReference>
<keyword evidence="5" id="KW-1185">Reference proteome</keyword>
<name>A0A8H7BM95_9FUNG</name>